<evidence type="ECO:0000256" key="6">
    <source>
        <dbReference type="SAM" id="MobiDB-lite"/>
    </source>
</evidence>
<dbReference type="OrthoDB" id="43815at2157"/>
<feature type="transmembrane region" description="Helical" evidence="7">
    <location>
        <begin position="246"/>
        <end position="275"/>
    </location>
</feature>
<evidence type="ECO:0000313" key="9">
    <source>
        <dbReference type="Proteomes" id="UP000010846"/>
    </source>
</evidence>
<feature type="transmembrane region" description="Helical" evidence="7">
    <location>
        <begin position="213"/>
        <end position="234"/>
    </location>
</feature>
<dbReference type="EMBL" id="CP003050">
    <property type="protein sequence ID" value="AGB17015.1"/>
    <property type="molecule type" value="Genomic_DNA"/>
</dbReference>
<feature type="transmembrane region" description="Helical" evidence="7">
    <location>
        <begin position="413"/>
        <end position="435"/>
    </location>
</feature>
<keyword evidence="2" id="KW-1003">Cell membrane</keyword>
<evidence type="ECO:0000256" key="3">
    <source>
        <dbReference type="ARBA" id="ARBA00022692"/>
    </source>
</evidence>
<dbReference type="Proteomes" id="UP000010846">
    <property type="component" value="Chromosome"/>
</dbReference>
<evidence type="ECO:0000256" key="7">
    <source>
        <dbReference type="SAM" id="Phobius"/>
    </source>
</evidence>
<feature type="transmembrane region" description="Helical" evidence="7">
    <location>
        <begin position="287"/>
        <end position="304"/>
    </location>
</feature>
<keyword evidence="3 7" id="KW-0812">Transmembrane</keyword>
<feature type="transmembrane region" description="Helical" evidence="7">
    <location>
        <begin position="441"/>
        <end position="466"/>
    </location>
</feature>
<evidence type="ECO:0000256" key="1">
    <source>
        <dbReference type="ARBA" id="ARBA00004651"/>
    </source>
</evidence>
<feature type="transmembrane region" description="Helical" evidence="7">
    <location>
        <begin position="631"/>
        <end position="650"/>
    </location>
</feature>
<comment type="subcellular location">
    <subcellularLocation>
        <location evidence="1">Cell membrane</location>
        <topology evidence="1">Multi-pass membrane protein</topology>
    </subcellularLocation>
</comment>
<feature type="transmembrane region" description="Helical" evidence="7">
    <location>
        <begin position="560"/>
        <end position="583"/>
    </location>
</feature>
<dbReference type="InterPro" id="IPR001851">
    <property type="entry name" value="ABC_transp_permease"/>
</dbReference>
<dbReference type="GeneID" id="14376941"/>
<name>L0IBS3_HALRX</name>
<keyword evidence="5 7" id="KW-0472">Membrane</keyword>
<dbReference type="eggNOG" id="arCOG01274">
    <property type="taxonomic scope" value="Archaea"/>
</dbReference>
<feature type="transmembrane region" description="Helical" evidence="7">
    <location>
        <begin position="336"/>
        <end position="355"/>
    </location>
</feature>
<dbReference type="RefSeq" id="WP_015301618.1">
    <property type="nucleotide sequence ID" value="NC_019964.1"/>
</dbReference>
<dbReference type="Pfam" id="PF02653">
    <property type="entry name" value="BPD_transp_2"/>
    <property type="match status" value="2"/>
</dbReference>
<feature type="transmembrane region" description="Helical" evidence="7">
    <location>
        <begin position="167"/>
        <end position="193"/>
    </location>
</feature>
<dbReference type="KEGG" id="hru:Halru_2433"/>
<dbReference type="PANTHER" id="PTHR30482:SF17">
    <property type="entry name" value="ABC TRANSPORTER ATP-BINDING PROTEIN"/>
    <property type="match status" value="1"/>
</dbReference>
<evidence type="ECO:0000256" key="4">
    <source>
        <dbReference type="ARBA" id="ARBA00022989"/>
    </source>
</evidence>
<feature type="transmembrane region" description="Helical" evidence="7">
    <location>
        <begin position="388"/>
        <end position="406"/>
    </location>
</feature>
<organism evidence="8 9">
    <name type="scientific">Halovivax ruber (strain DSM 18193 / JCM 13892 / XH-70)</name>
    <dbReference type="NCBI Taxonomy" id="797302"/>
    <lineage>
        <taxon>Archaea</taxon>
        <taxon>Methanobacteriati</taxon>
        <taxon>Methanobacteriota</taxon>
        <taxon>Stenosarchaea group</taxon>
        <taxon>Halobacteria</taxon>
        <taxon>Halobacteriales</taxon>
        <taxon>Natrialbaceae</taxon>
        <taxon>Halovivax</taxon>
    </lineage>
</organism>
<feature type="region of interest" description="Disordered" evidence="6">
    <location>
        <begin position="662"/>
        <end position="682"/>
    </location>
</feature>
<protein>
    <submittedName>
        <fullName evidence="8">Branched-chain amino acid ABC-type transport system, permease component</fullName>
    </submittedName>
</protein>
<evidence type="ECO:0000256" key="2">
    <source>
        <dbReference type="ARBA" id="ARBA00022475"/>
    </source>
</evidence>
<evidence type="ECO:0000256" key="5">
    <source>
        <dbReference type="ARBA" id="ARBA00023136"/>
    </source>
</evidence>
<dbReference type="InterPro" id="IPR043428">
    <property type="entry name" value="LivM-like"/>
</dbReference>
<dbReference type="HOGENOM" id="CLU_028469_0_0_2"/>
<feature type="transmembrane region" description="Helical" evidence="7">
    <location>
        <begin position="362"/>
        <end position="382"/>
    </location>
</feature>
<feature type="transmembrane region" description="Helical" evidence="7">
    <location>
        <begin position="60"/>
        <end position="79"/>
    </location>
</feature>
<sequence length="682" mass="72111">MGGAITQSFVDGAVVGFLGPEHLQQLLDGLTRGFIYVLLAAGLSVIFGVMHVINFAHGELFALGAFFAISVLGVTSGVLGGGLGFVAALLVAPLIVGVIGVAMERYAVQPLYGRNPLYHILLTFGFVIVINDLIYLVWGTSPQTLPTPDVISGTVPLFGRAFSVYNFFIIVIGSAIAAAVWAILTYTRFGLIIRAGAQDRQMVKNLGIGIDRYYSLIFGLGAALAAVAGVILGSRSGVTPEMGTQIIIPAFVIVVIGGLGSFRGAVVGGLSVGVLQESILRPYAPELEGMVIFLLMIGVLMVRPRGLFGTEFEEGGGELLTGTGGGLLSDGARLKLGVGVLVLLAIVPLLAGSVFSTYYVTLLVRILLWGLFALALDFVMGYTGLVSLGHALFWGLGAYVSAVVLVHSTESALVAVGVALVVGAAVAWAVGFLSVRVHGVYFAMITLAFAELYTNVVTSVDGWLGWELTGGSEGLFGFSAYYGIGGVGIQLDEIALFVGPLSLTGTELFYYIALGSLVVAYLVTRRMLQSPFGSVLKAIRENEERVRFLGYNPTVYKRRAFVVSGIFATLAGSLYVLNSGAVFPEATEWLKSGEVVVMVLLGGMGTLYGPILGAFTFFGLEELLMDHTDRWRLLLGTVFILFVIFLPRGLVSIPEKLAALAPDRGRETEPEPTAEIQTGDGD</sequence>
<dbReference type="GO" id="GO:0015658">
    <property type="term" value="F:branched-chain amino acid transmembrane transporter activity"/>
    <property type="evidence" value="ECO:0007669"/>
    <property type="project" value="InterPro"/>
</dbReference>
<feature type="transmembrane region" description="Helical" evidence="7">
    <location>
        <begin position="33"/>
        <end position="53"/>
    </location>
</feature>
<dbReference type="CDD" id="cd06581">
    <property type="entry name" value="TM_PBP1_LivM_like"/>
    <property type="match status" value="1"/>
</dbReference>
<dbReference type="AlphaFoldDB" id="L0IBS3"/>
<dbReference type="GO" id="GO:0005886">
    <property type="term" value="C:plasma membrane"/>
    <property type="evidence" value="ECO:0007669"/>
    <property type="project" value="UniProtKB-SubCell"/>
</dbReference>
<feature type="transmembrane region" description="Helical" evidence="7">
    <location>
        <begin position="116"/>
        <end position="138"/>
    </location>
</feature>
<feature type="transmembrane region" description="Helical" evidence="7">
    <location>
        <begin position="85"/>
        <end position="104"/>
    </location>
</feature>
<dbReference type="STRING" id="797302.Halru_2433"/>
<dbReference type="eggNOG" id="arCOG01270">
    <property type="taxonomic scope" value="Archaea"/>
</dbReference>
<proteinExistence type="predicted"/>
<keyword evidence="9" id="KW-1185">Reference proteome</keyword>
<dbReference type="PANTHER" id="PTHR30482">
    <property type="entry name" value="HIGH-AFFINITY BRANCHED-CHAIN AMINO ACID TRANSPORT SYSTEM PERMEASE"/>
    <property type="match status" value="1"/>
</dbReference>
<keyword evidence="4 7" id="KW-1133">Transmembrane helix</keyword>
<feature type="transmembrane region" description="Helical" evidence="7">
    <location>
        <begin position="595"/>
        <end position="619"/>
    </location>
</feature>
<evidence type="ECO:0000313" key="8">
    <source>
        <dbReference type="EMBL" id="AGB17015.1"/>
    </source>
</evidence>
<reference evidence="8" key="1">
    <citation type="submission" date="2011-09" db="EMBL/GenBank/DDBJ databases">
        <title>Complete sequence of Halovivax ruber XH-70.</title>
        <authorList>
            <consortium name="US DOE Joint Genome Institute"/>
            <person name="Lucas S."/>
            <person name="Han J."/>
            <person name="Lapidus A."/>
            <person name="Cheng J.-F."/>
            <person name="Goodwin L."/>
            <person name="Pitluck S."/>
            <person name="Peters L."/>
            <person name="Mikhailova N."/>
            <person name="Davenport K."/>
            <person name="Detter J.C."/>
            <person name="Han C."/>
            <person name="Tapia R."/>
            <person name="Land M."/>
            <person name="Hauser L."/>
            <person name="Kyrpides N."/>
            <person name="Ivanova N."/>
            <person name="Pagani I."/>
            <person name="Sproer C."/>
            <person name="Anderson I."/>
            <person name="Woyke T."/>
        </authorList>
    </citation>
    <scope>NUCLEOTIDE SEQUENCE</scope>
    <source>
        <strain evidence="8">XH-70</strain>
    </source>
</reference>
<dbReference type="CDD" id="cd06582">
    <property type="entry name" value="TM_PBP1_LivH_like"/>
    <property type="match status" value="1"/>
</dbReference>
<gene>
    <name evidence="8" type="ordered locus">Halru_2433</name>
</gene>
<feature type="transmembrane region" description="Helical" evidence="7">
    <location>
        <begin position="508"/>
        <end position="524"/>
    </location>
</feature>
<accession>L0IBS3</accession>